<dbReference type="InterPro" id="IPR036155">
    <property type="entry name" value="Crypto/Photolyase_N_sf"/>
</dbReference>
<evidence type="ECO:0000256" key="3">
    <source>
        <dbReference type="PIRSR" id="PIRSR602081-1"/>
    </source>
</evidence>
<dbReference type="AlphaFoldDB" id="A0A969PPF0"/>
<evidence type="ECO:0000313" key="7">
    <source>
        <dbReference type="EMBL" id="NJP37955.1"/>
    </source>
</evidence>
<gene>
    <name evidence="7" type="ORF">HCN83_10210</name>
</gene>
<accession>A0A969PPF0</accession>
<dbReference type="InterPro" id="IPR006050">
    <property type="entry name" value="DNA_photolyase_N"/>
</dbReference>
<dbReference type="InterPro" id="IPR036134">
    <property type="entry name" value="Crypto/Photolyase_FAD-like_sf"/>
</dbReference>
<keyword evidence="4" id="KW-0157">Chromophore</keyword>
<name>A0A969PPF0_9BACI</name>
<dbReference type="GO" id="GO:0003904">
    <property type="term" value="F:deoxyribodipyrimidine photo-lyase activity"/>
    <property type="evidence" value="ECO:0007669"/>
    <property type="project" value="TreeGrafter"/>
</dbReference>
<dbReference type="InterPro" id="IPR002081">
    <property type="entry name" value="Cryptochrome/DNA_photolyase_1"/>
</dbReference>
<dbReference type="GO" id="GO:0003677">
    <property type="term" value="F:DNA binding"/>
    <property type="evidence" value="ECO:0007669"/>
    <property type="project" value="TreeGrafter"/>
</dbReference>
<dbReference type="Pfam" id="PF03441">
    <property type="entry name" value="FAD_binding_7"/>
    <property type="match status" value="1"/>
</dbReference>
<evidence type="ECO:0000256" key="1">
    <source>
        <dbReference type="ARBA" id="ARBA00022630"/>
    </source>
</evidence>
<dbReference type="PRINTS" id="PR00147">
    <property type="entry name" value="DNAPHOTLYASE"/>
</dbReference>
<dbReference type="GO" id="GO:0009416">
    <property type="term" value="P:response to light stimulus"/>
    <property type="evidence" value="ECO:0007669"/>
    <property type="project" value="TreeGrafter"/>
</dbReference>
<keyword evidence="8" id="KW-1185">Reference proteome</keyword>
<feature type="binding site" evidence="3">
    <location>
        <begin position="225"/>
        <end position="231"/>
    </location>
    <ligand>
        <name>FAD</name>
        <dbReference type="ChEBI" id="CHEBI:57692"/>
    </ligand>
</feature>
<dbReference type="PANTHER" id="PTHR11455">
    <property type="entry name" value="CRYPTOCHROME"/>
    <property type="match status" value="1"/>
</dbReference>
<evidence type="ECO:0000313" key="8">
    <source>
        <dbReference type="Proteomes" id="UP000752012"/>
    </source>
</evidence>
<evidence type="ECO:0000256" key="5">
    <source>
        <dbReference type="SAM" id="MobiDB-lite"/>
    </source>
</evidence>
<comment type="similarity">
    <text evidence="4">Belongs to the DNA photolyase family.</text>
</comment>
<feature type="region of interest" description="Disordered" evidence="5">
    <location>
        <begin position="466"/>
        <end position="503"/>
    </location>
</feature>
<keyword evidence="2 3" id="KW-0274">FAD</keyword>
<comment type="cofactor">
    <cofactor evidence="3">
        <name>FAD</name>
        <dbReference type="ChEBI" id="CHEBI:57692"/>
    </cofactor>
    <text evidence="3">Binds 1 FAD per subunit.</text>
</comment>
<dbReference type="PANTHER" id="PTHR11455:SF9">
    <property type="entry name" value="CRYPTOCHROME CIRCADIAN CLOCK 5 ISOFORM X1"/>
    <property type="match status" value="1"/>
</dbReference>
<dbReference type="Gene3D" id="1.10.579.10">
    <property type="entry name" value="DNA Cyclobutane Dipyrimidine Photolyase, subunit A, domain 3"/>
    <property type="match status" value="1"/>
</dbReference>
<reference evidence="7 8" key="1">
    <citation type="submission" date="2020-03" db="EMBL/GenBank/DDBJ databases">
        <title>Assessment of the enzymatic potential of alkaline-tolerant lipase obtained from Bacillus luteus H11 (technogenic soil) for the bioremediation of saline soils contaminated with petroleum substances.</title>
        <authorList>
            <person name="Kalwasinska A."/>
        </authorList>
    </citation>
    <scope>NUCLEOTIDE SEQUENCE [LARGE SCALE GENOMIC DNA]</scope>
    <source>
        <strain evidence="7 8">H11</strain>
    </source>
</reference>
<sequence length="503" mass="58300">MQIVWLKRDLRVHDHRPLTEACRAGGPVLIVYVIEPELWQNGDLSERHARFIEECLAEMQTEVRRLGGELYTACTGMVSLLEQLAADGTPLTLYAHEEHGKPDTFARDMEVRRWMKERGFAVHEYPSFGVTRGLRDRKQFDEKWQEKMQAPLLPVPGAIPAPPASLPAVVTRQTTFPKQLALPGETIRYGQQGGESLGLETLTDFLENRFYQYRSHLSNPISSSTSCSRLSPYLAWGALSFRRAYQESVRRLSHLPNPQDRRQLEAFISRLHWHCHFIQRLEDEPELSERNMNRAFDTIRTDWDEDAYTRWKEGRTGIPFIDAAMRSLHKTGWINFRSRAMLVSFICNTLLLDWQKPAQFLARQFLDYEPGIHYSQMQMQSGTTGFNTIRIYNPIKQGREQDPDGRFIRRHVPELKEFSSDFIHEPWKSPAFFHSQYCGAVVDVMDANRRAREVLWSVRDSEAGVKEAEQGLKKHASNSRRKEASAKKPKPAFEQLSLFDFDD</sequence>
<dbReference type="RefSeq" id="WP_168006970.1">
    <property type="nucleotide sequence ID" value="NZ_JAATHJ010000014.1"/>
</dbReference>
<evidence type="ECO:0000259" key="6">
    <source>
        <dbReference type="PROSITE" id="PS51645"/>
    </source>
</evidence>
<dbReference type="SUPFAM" id="SSF52425">
    <property type="entry name" value="Cryptochrome/photolyase, N-terminal domain"/>
    <property type="match status" value="1"/>
</dbReference>
<keyword evidence="1 3" id="KW-0285">Flavoprotein</keyword>
<dbReference type="Proteomes" id="UP000752012">
    <property type="component" value="Unassembled WGS sequence"/>
</dbReference>
<feature type="binding site" evidence="3">
    <location>
        <position position="213"/>
    </location>
    <ligand>
        <name>FAD</name>
        <dbReference type="ChEBI" id="CHEBI:57692"/>
    </ligand>
</feature>
<proteinExistence type="inferred from homology"/>
<organism evidence="7 8">
    <name type="scientific">Alkalicoccus luteus</name>
    <dbReference type="NCBI Taxonomy" id="1237094"/>
    <lineage>
        <taxon>Bacteria</taxon>
        <taxon>Bacillati</taxon>
        <taxon>Bacillota</taxon>
        <taxon>Bacilli</taxon>
        <taxon>Bacillales</taxon>
        <taxon>Bacillaceae</taxon>
        <taxon>Alkalicoccus</taxon>
    </lineage>
</organism>
<dbReference type="PROSITE" id="PS51645">
    <property type="entry name" value="PHR_CRY_ALPHA_BETA"/>
    <property type="match status" value="1"/>
</dbReference>
<comment type="caution">
    <text evidence="7">The sequence shown here is derived from an EMBL/GenBank/DDBJ whole genome shotgun (WGS) entry which is preliminary data.</text>
</comment>
<dbReference type="EMBL" id="JAATHJ010000014">
    <property type="protein sequence ID" value="NJP37955.1"/>
    <property type="molecule type" value="Genomic_DNA"/>
</dbReference>
<dbReference type="Gene3D" id="3.40.50.620">
    <property type="entry name" value="HUPs"/>
    <property type="match status" value="1"/>
</dbReference>
<dbReference type="SUPFAM" id="SSF48173">
    <property type="entry name" value="Cryptochrome/photolyase FAD-binding domain"/>
    <property type="match status" value="1"/>
</dbReference>
<feature type="domain" description="Photolyase/cryptochrome alpha/beta" evidence="6">
    <location>
        <begin position="1"/>
        <end position="130"/>
    </location>
</feature>
<dbReference type="Gene3D" id="1.25.40.80">
    <property type="match status" value="1"/>
</dbReference>
<dbReference type="InterPro" id="IPR014729">
    <property type="entry name" value="Rossmann-like_a/b/a_fold"/>
</dbReference>
<dbReference type="Pfam" id="PF00875">
    <property type="entry name" value="DNA_photolyase"/>
    <property type="match status" value="1"/>
</dbReference>
<evidence type="ECO:0000256" key="4">
    <source>
        <dbReference type="RuleBase" id="RU004182"/>
    </source>
</evidence>
<feature type="binding site" evidence="3">
    <location>
        <position position="267"/>
    </location>
    <ligand>
        <name>FAD</name>
        <dbReference type="ChEBI" id="CHEBI:57692"/>
    </ligand>
</feature>
<evidence type="ECO:0000256" key="2">
    <source>
        <dbReference type="ARBA" id="ARBA00022827"/>
    </source>
</evidence>
<dbReference type="GO" id="GO:0071949">
    <property type="term" value="F:FAD binding"/>
    <property type="evidence" value="ECO:0007669"/>
    <property type="project" value="TreeGrafter"/>
</dbReference>
<protein>
    <submittedName>
        <fullName evidence="7">Deoxyribodipyrimidine photo-lyase</fullName>
    </submittedName>
</protein>
<dbReference type="InterPro" id="IPR005101">
    <property type="entry name" value="Cryptochr/Photolyase_FAD-bd"/>
</dbReference>